<dbReference type="InterPro" id="IPR006840">
    <property type="entry name" value="ChaC"/>
</dbReference>
<dbReference type="GeneID" id="102805331"/>
<keyword evidence="2" id="KW-1185">Reference proteome</keyword>
<accession>A0ABM0LX68</accession>
<keyword evidence="1" id="KW-0456">Lyase</keyword>
<gene>
    <name evidence="3" type="primary">LOC102805331</name>
</gene>
<dbReference type="PANTHER" id="PTHR12192">
    <property type="entry name" value="CATION TRANSPORT PROTEIN CHAC-RELATED"/>
    <property type="match status" value="1"/>
</dbReference>
<dbReference type="Pfam" id="PF04752">
    <property type="entry name" value="ChaC"/>
    <property type="match status" value="1"/>
</dbReference>
<name>A0ABM0LX68_SACKO</name>
<proteinExistence type="predicted"/>
<protein>
    <submittedName>
        <fullName evidence="3">Cation transport regulator-like protein 1-like</fullName>
    </submittedName>
</protein>
<dbReference type="PANTHER" id="PTHR12192:SF26">
    <property type="entry name" value="GLUTATHIONE-SPECIFIC GAMMA-GLUTAMYLCYCLOTRANSFERASE 1"/>
    <property type="match status" value="1"/>
</dbReference>
<dbReference type="Proteomes" id="UP000694865">
    <property type="component" value="Unplaced"/>
</dbReference>
<organism evidence="2 3">
    <name type="scientific">Saccoglossus kowalevskii</name>
    <name type="common">Acorn worm</name>
    <dbReference type="NCBI Taxonomy" id="10224"/>
    <lineage>
        <taxon>Eukaryota</taxon>
        <taxon>Metazoa</taxon>
        <taxon>Hemichordata</taxon>
        <taxon>Enteropneusta</taxon>
        <taxon>Harrimaniidae</taxon>
        <taxon>Saccoglossus</taxon>
    </lineage>
</organism>
<dbReference type="RefSeq" id="XP_006812359.1">
    <property type="nucleotide sequence ID" value="XM_006812296.1"/>
</dbReference>
<evidence type="ECO:0000313" key="2">
    <source>
        <dbReference type="Proteomes" id="UP000694865"/>
    </source>
</evidence>
<sequence length="155" mass="17658">GRSWGTAFEVRGNKEVMDALHHLNVRESVLGGYDVRFVDFKLKDSCECLTVLVFIATPDNPHYMGPAPLSTMAIEIAKARGQSGLNSEYVFKLADYMRRTFPDVVDEHLFLLESLVQDYLQYGCKQCQVEDRTFERQLCDYQEHGENVLVTGASR</sequence>
<feature type="non-terminal residue" evidence="3">
    <location>
        <position position="1"/>
    </location>
</feature>
<evidence type="ECO:0000256" key="1">
    <source>
        <dbReference type="ARBA" id="ARBA00023239"/>
    </source>
</evidence>
<evidence type="ECO:0000313" key="3">
    <source>
        <dbReference type="RefSeq" id="XP_006812359.1"/>
    </source>
</evidence>
<reference evidence="3" key="1">
    <citation type="submission" date="2025-08" db="UniProtKB">
        <authorList>
            <consortium name="RefSeq"/>
        </authorList>
    </citation>
    <scope>IDENTIFICATION</scope>
    <source>
        <tissue evidence="3">Testes</tissue>
    </source>
</reference>